<evidence type="ECO:0000313" key="4">
    <source>
        <dbReference type="Proteomes" id="UP000051886"/>
    </source>
</evidence>
<organism evidence="3 4">
    <name type="scientific">Ligilactobacillus pobuzihii</name>
    <dbReference type="NCBI Taxonomy" id="449659"/>
    <lineage>
        <taxon>Bacteria</taxon>
        <taxon>Bacillati</taxon>
        <taxon>Bacillota</taxon>
        <taxon>Bacilli</taxon>
        <taxon>Lactobacillales</taxon>
        <taxon>Lactobacillaceae</taxon>
        <taxon>Ligilactobacillus</taxon>
    </lineage>
</organism>
<dbReference type="Pfam" id="PF00156">
    <property type="entry name" value="Pribosyltran"/>
    <property type="match status" value="1"/>
</dbReference>
<dbReference type="Proteomes" id="UP000051886">
    <property type="component" value="Unassembled WGS sequence"/>
</dbReference>
<dbReference type="AlphaFoldDB" id="A0A0R2L7P5"/>
<protein>
    <submittedName>
        <fullName evidence="3">Phosphoribosyltransferase</fullName>
    </submittedName>
</protein>
<dbReference type="GO" id="GO:0016757">
    <property type="term" value="F:glycosyltransferase activity"/>
    <property type="evidence" value="ECO:0007669"/>
    <property type="project" value="UniProtKB-KW"/>
</dbReference>
<dbReference type="CDD" id="cd06223">
    <property type="entry name" value="PRTases_typeI"/>
    <property type="match status" value="1"/>
</dbReference>
<dbReference type="PATRIC" id="fig|449659.4.peg.579"/>
<evidence type="ECO:0000259" key="2">
    <source>
        <dbReference type="Pfam" id="PF00156"/>
    </source>
</evidence>
<evidence type="ECO:0000313" key="3">
    <source>
        <dbReference type="EMBL" id="KRN97440.1"/>
    </source>
</evidence>
<reference evidence="3 4" key="1">
    <citation type="journal article" date="2015" name="Genome Announc.">
        <title>Expanding the biotechnology potential of lactobacilli through comparative genomics of 213 strains and associated genera.</title>
        <authorList>
            <person name="Sun Z."/>
            <person name="Harris H.M."/>
            <person name="McCann A."/>
            <person name="Guo C."/>
            <person name="Argimon S."/>
            <person name="Zhang W."/>
            <person name="Yang X."/>
            <person name="Jeffery I.B."/>
            <person name="Cooney J.C."/>
            <person name="Kagawa T.F."/>
            <person name="Liu W."/>
            <person name="Song Y."/>
            <person name="Salvetti E."/>
            <person name="Wrobel A."/>
            <person name="Rasinkangas P."/>
            <person name="Parkhill J."/>
            <person name="Rea M.C."/>
            <person name="O'Sullivan O."/>
            <person name="Ritari J."/>
            <person name="Douillard F.P."/>
            <person name="Paul Ross R."/>
            <person name="Yang R."/>
            <person name="Briner A.E."/>
            <person name="Felis G.E."/>
            <person name="de Vos W.M."/>
            <person name="Barrangou R."/>
            <person name="Klaenhammer T.R."/>
            <person name="Caufield P.W."/>
            <person name="Cui Y."/>
            <person name="Zhang H."/>
            <person name="O'Toole P.W."/>
        </authorList>
    </citation>
    <scope>NUCLEOTIDE SEQUENCE [LARGE SCALE GENOMIC DNA]</scope>
    <source>
        <strain evidence="3 4">NBRC 103219</strain>
    </source>
</reference>
<proteinExistence type="inferred from homology"/>
<dbReference type="InterPro" id="IPR051910">
    <property type="entry name" value="ComF/GntX_DNA_util-trans"/>
</dbReference>
<dbReference type="InterPro" id="IPR000836">
    <property type="entry name" value="PRTase_dom"/>
</dbReference>
<comment type="similarity">
    <text evidence="1">Belongs to the ComF/GntX family.</text>
</comment>
<dbReference type="PANTHER" id="PTHR47505:SF1">
    <property type="entry name" value="DNA UTILIZATION PROTEIN YHGH"/>
    <property type="match status" value="1"/>
</dbReference>
<keyword evidence="4" id="KW-1185">Reference proteome</keyword>
<accession>A0A0R2L7P5</accession>
<dbReference type="SUPFAM" id="SSF53271">
    <property type="entry name" value="PRTase-like"/>
    <property type="match status" value="1"/>
</dbReference>
<dbReference type="EMBL" id="JQCN01000061">
    <property type="protein sequence ID" value="KRN97440.1"/>
    <property type="molecule type" value="Genomic_DNA"/>
</dbReference>
<keyword evidence="3" id="KW-0328">Glycosyltransferase</keyword>
<feature type="domain" description="Phosphoribosyltransferase" evidence="2">
    <location>
        <begin position="170"/>
        <end position="224"/>
    </location>
</feature>
<keyword evidence="3" id="KW-0808">Transferase</keyword>
<evidence type="ECO:0000256" key="1">
    <source>
        <dbReference type="ARBA" id="ARBA00008007"/>
    </source>
</evidence>
<name>A0A0R2L7P5_9LACO</name>
<comment type="caution">
    <text evidence="3">The sequence shown here is derived from an EMBL/GenBank/DDBJ whole genome shotgun (WGS) entry which is preliminary data.</text>
</comment>
<sequence>MCGREIKIKLTLKWLLSMQHLKDPVICQNCMESFSKIELRSICPGCGRRQKERRLCQDCQRWLKMGEENLLKNRAMFVYDVVMKEYMQRYKFSGDYQWRLIFQEQFTNFIKQNSQQNYLYVAIPVDQQTFNTRGFNQVEGLLQNIELSELLEFQTKQGHVKQSTKTRKARMETGQPFKYKGARKLDGENIILLDDIYTTGRTLYHAKHILEAQGAGSIYSFTLAR</sequence>
<dbReference type="Gene3D" id="3.40.50.2020">
    <property type="match status" value="1"/>
</dbReference>
<gene>
    <name evidence="3" type="ORF">IV66_GL000574</name>
</gene>
<dbReference type="InterPro" id="IPR029057">
    <property type="entry name" value="PRTase-like"/>
</dbReference>
<dbReference type="STRING" id="449659.IV66_GL000574"/>
<dbReference type="PANTHER" id="PTHR47505">
    <property type="entry name" value="DNA UTILIZATION PROTEIN YHGH"/>
    <property type="match status" value="1"/>
</dbReference>